<dbReference type="EMBL" id="MN739039">
    <property type="protein sequence ID" value="QHS85003.1"/>
    <property type="molecule type" value="Genomic_DNA"/>
</dbReference>
<name>A0A6C0B0L3_9ZZZZ</name>
<dbReference type="AlphaFoldDB" id="A0A6C0B0L3"/>
<accession>A0A6C0B0L3</accession>
<protein>
    <submittedName>
        <fullName evidence="1">Uncharacterized protein</fullName>
    </submittedName>
</protein>
<sequence>MLPVLTNTFKFLEKENYNAASFTELNELNHVIRECVMGSCYAIIINEEIIYNAYDKKIKTAREIILDEMVRQQFANTPELLVQPNDTLNIKIYMFSTECWYMNIIYDSGFYKLFFYN</sequence>
<reference evidence="1" key="1">
    <citation type="journal article" date="2020" name="Nature">
        <title>Giant virus diversity and host interactions through global metagenomics.</title>
        <authorList>
            <person name="Schulz F."/>
            <person name="Roux S."/>
            <person name="Paez-Espino D."/>
            <person name="Jungbluth S."/>
            <person name="Walsh D.A."/>
            <person name="Denef V.J."/>
            <person name="McMahon K.D."/>
            <person name="Konstantinidis K.T."/>
            <person name="Eloe-Fadrosh E.A."/>
            <person name="Kyrpides N.C."/>
            <person name="Woyke T."/>
        </authorList>
    </citation>
    <scope>NUCLEOTIDE SEQUENCE</scope>
    <source>
        <strain evidence="1">GVMAG-M-3300009182-67</strain>
    </source>
</reference>
<organism evidence="1">
    <name type="scientific">viral metagenome</name>
    <dbReference type="NCBI Taxonomy" id="1070528"/>
    <lineage>
        <taxon>unclassified sequences</taxon>
        <taxon>metagenomes</taxon>
        <taxon>organismal metagenomes</taxon>
    </lineage>
</organism>
<proteinExistence type="predicted"/>
<evidence type="ECO:0000313" key="1">
    <source>
        <dbReference type="EMBL" id="QHS85003.1"/>
    </source>
</evidence>